<dbReference type="OrthoDB" id="10432368at2759"/>
<accession>A0A7J7IN18</accession>
<dbReference type="Proteomes" id="UP000530660">
    <property type="component" value="Unassembled WGS sequence"/>
</dbReference>
<protein>
    <submittedName>
        <fullName evidence="1">Uncharacterized protein</fullName>
    </submittedName>
</protein>
<name>A0A7J7IN18_9RHOD</name>
<keyword evidence="2" id="KW-1185">Reference proteome</keyword>
<gene>
    <name evidence="1" type="ORF">F1559_002097</name>
</gene>
<sequence length="517" mass="56303">MATKAVSKAAEAFRQVTRVRSLRQPLWSSFEESKLNGQSLALNWSLAKHDAAPVGVERVYRNLRPNELVSHCETRYGSAFAAALLSHDNASRRAGSMQLLPPRSLRQAHQMLVNSYLCNSAGLRGASESALYVLDGAFGSNLDTCVVSRVLCDDPVVALALTHLMERLPAGALHVDAFNPDVVAYVATAYRGSFDVSGASPLTTSNPQKEQTTASRANHDASLSSVTYLSTDGSSVYIGSSVDLDHMRYAIASAAATVMLSSRRGIDPERYGLVLRGHVYPTGNAVLGAEGQHFLWTRTGLARGWRDVLLLEEWQSNVANQEVTRRQWRERVAVPRWPYQGTNTKDVKSIAIAPRRASLTPNLVPGPRTLFLAIDSASVKSASTDATKKKKKSTNEDKGQDLGVRLVRMTDPKAITFYALAADAFSVPENLLELVVQDFLGACERTNVQSILVVGPDAKSRAMRLAAEASLPEPTAETVPLECLRFAQERILERYRTVGPRLISGDGILSSMQTPKP</sequence>
<proteinExistence type="predicted"/>
<reference evidence="1 2" key="1">
    <citation type="journal article" date="2020" name="J. Phycol.">
        <title>Comparative genome analysis reveals Cyanidiococcus gen. nov., a new extremophilic red algal genus sister to Cyanidioschyzon (Cyanidioschyzonaceae, Rhodophyta).</title>
        <authorList>
            <person name="Liu S.-L."/>
            <person name="Chiang Y.-R."/>
            <person name="Yoon H.S."/>
            <person name="Fu H.-Y."/>
        </authorList>
    </citation>
    <scope>NUCLEOTIDE SEQUENCE [LARGE SCALE GENOMIC DNA]</scope>
    <source>
        <strain evidence="1 2">THAL066</strain>
    </source>
</reference>
<evidence type="ECO:0000313" key="2">
    <source>
        <dbReference type="Proteomes" id="UP000530660"/>
    </source>
</evidence>
<organism evidence="1 2">
    <name type="scientific">Cyanidiococcus yangmingshanensis</name>
    <dbReference type="NCBI Taxonomy" id="2690220"/>
    <lineage>
        <taxon>Eukaryota</taxon>
        <taxon>Rhodophyta</taxon>
        <taxon>Bangiophyceae</taxon>
        <taxon>Cyanidiales</taxon>
        <taxon>Cyanidiaceae</taxon>
        <taxon>Cyanidiococcus</taxon>
    </lineage>
</organism>
<evidence type="ECO:0000313" key="1">
    <source>
        <dbReference type="EMBL" id="KAF6004428.1"/>
    </source>
</evidence>
<dbReference type="AlphaFoldDB" id="A0A7J7IN18"/>
<dbReference type="EMBL" id="VWRR01000003">
    <property type="protein sequence ID" value="KAF6004428.1"/>
    <property type="molecule type" value="Genomic_DNA"/>
</dbReference>
<comment type="caution">
    <text evidence="1">The sequence shown here is derived from an EMBL/GenBank/DDBJ whole genome shotgun (WGS) entry which is preliminary data.</text>
</comment>